<dbReference type="Gene3D" id="3.40.710.10">
    <property type="entry name" value="DD-peptidase/beta-lactamase superfamily"/>
    <property type="match status" value="1"/>
</dbReference>
<comment type="caution">
    <text evidence="3">The sequence shown here is derived from an EMBL/GenBank/DDBJ whole genome shotgun (WGS) entry which is preliminary data.</text>
</comment>
<protein>
    <submittedName>
        <fullName evidence="3">Serine hydrolase domain-containing protein</fullName>
        <ecNumber evidence="3">3.1.1.103</ecNumber>
    </submittedName>
</protein>
<dbReference type="PANTHER" id="PTHR43283">
    <property type="entry name" value="BETA-LACTAMASE-RELATED"/>
    <property type="match status" value="1"/>
</dbReference>
<organism evidence="3 4">
    <name type="scientific">Microbacterium profundi</name>
    <dbReference type="NCBI Taxonomy" id="450380"/>
    <lineage>
        <taxon>Bacteria</taxon>
        <taxon>Bacillati</taxon>
        <taxon>Actinomycetota</taxon>
        <taxon>Actinomycetes</taxon>
        <taxon>Micrococcales</taxon>
        <taxon>Microbacteriaceae</taxon>
        <taxon>Microbacterium</taxon>
    </lineage>
</organism>
<keyword evidence="4" id="KW-1185">Reference proteome</keyword>
<keyword evidence="1 3" id="KW-0378">Hydrolase</keyword>
<evidence type="ECO:0000256" key="1">
    <source>
        <dbReference type="ARBA" id="ARBA00022801"/>
    </source>
</evidence>
<dbReference type="Pfam" id="PF00144">
    <property type="entry name" value="Beta-lactamase"/>
    <property type="match status" value="1"/>
</dbReference>
<dbReference type="EC" id="3.1.1.103" evidence="3"/>
<dbReference type="Proteomes" id="UP001553715">
    <property type="component" value="Unassembled WGS sequence"/>
</dbReference>
<name>A0ABV3LEL9_9MICO</name>
<accession>A0ABV3LEL9</accession>
<sequence length="363" mass="38566">MSAEQAVAAILTGDSAPLGAVVGVARPSVTRTAAAGVANSSGEPMTARTVFDVASVTKVAATTTALLRLVSLDQLRFDDPLARFLPGTGCAPGTTVRHLLQHRAGLWEWQPLYLDPRDPADQIDALELRYPFDDGRHYSDLGFMLLGRIIAAVAGMRLDAAIRELVTAPLSLEHTGYGPIGPAAAASSKGDATERRMVATGVPYPVLTDQRDFPWREDEIVGVVNDGNCFHAFGGISGHAGLFSTAGDLLALGAALASPERHTDLWHPDAVDDMFRDGLDAGQALGWRSDRVVIDGRERRMLWHPGFTGCALGIIPESETAVALLSNRLFAAAPATTETLWRAALPALLGDETPRTIEGTRTS</sequence>
<evidence type="ECO:0000313" key="3">
    <source>
        <dbReference type="EMBL" id="MEW1974246.1"/>
    </source>
</evidence>
<gene>
    <name evidence="3" type="ORF">AB0301_04055</name>
</gene>
<proteinExistence type="predicted"/>
<dbReference type="InterPro" id="IPR001466">
    <property type="entry name" value="Beta-lactam-related"/>
</dbReference>
<dbReference type="EMBL" id="JBFBMH010000003">
    <property type="protein sequence ID" value="MEW1974246.1"/>
    <property type="molecule type" value="Genomic_DNA"/>
</dbReference>
<feature type="domain" description="Beta-lactamase-related" evidence="2">
    <location>
        <begin position="18"/>
        <end position="336"/>
    </location>
</feature>
<evidence type="ECO:0000259" key="2">
    <source>
        <dbReference type="Pfam" id="PF00144"/>
    </source>
</evidence>
<reference evidence="3 4" key="1">
    <citation type="submission" date="2024-06" db="EMBL/GenBank/DDBJ databases">
        <title>The Natural Products Discovery Center: Release of the First 8490 Sequenced Strains for Exploring Actinobacteria Biosynthetic Diversity.</title>
        <authorList>
            <person name="Kalkreuter E."/>
            <person name="Kautsar S.A."/>
            <person name="Yang D."/>
            <person name="Bader C.D."/>
            <person name="Teijaro C.N."/>
            <person name="Fluegel L."/>
            <person name="Davis C.M."/>
            <person name="Simpson J.R."/>
            <person name="Lauterbach L."/>
            <person name="Steele A.D."/>
            <person name="Gui C."/>
            <person name="Meng S."/>
            <person name="Li G."/>
            <person name="Viehrig K."/>
            <person name="Ye F."/>
            <person name="Su P."/>
            <person name="Kiefer A.F."/>
            <person name="Nichols A."/>
            <person name="Cepeda A.J."/>
            <person name="Yan W."/>
            <person name="Fan B."/>
            <person name="Jiang Y."/>
            <person name="Adhikari A."/>
            <person name="Zheng C.-J."/>
            <person name="Schuster L."/>
            <person name="Cowan T.M."/>
            <person name="Smanski M.J."/>
            <person name="Chevrette M.G."/>
            <person name="De Carvalho L.P.S."/>
            <person name="Shen B."/>
        </authorList>
    </citation>
    <scope>NUCLEOTIDE SEQUENCE [LARGE SCALE GENOMIC DNA]</scope>
    <source>
        <strain evidence="3 4">NPDC077434</strain>
    </source>
</reference>
<dbReference type="InterPro" id="IPR050789">
    <property type="entry name" value="Diverse_Enzym_Activities"/>
</dbReference>
<dbReference type="RefSeq" id="WP_366232473.1">
    <property type="nucleotide sequence ID" value="NZ_JBFBMH010000003.1"/>
</dbReference>
<dbReference type="PANTHER" id="PTHR43283:SF11">
    <property type="entry name" value="BETA-LACTAMASE-RELATED DOMAIN-CONTAINING PROTEIN"/>
    <property type="match status" value="1"/>
</dbReference>
<evidence type="ECO:0000313" key="4">
    <source>
        <dbReference type="Proteomes" id="UP001553715"/>
    </source>
</evidence>
<dbReference type="GO" id="GO:0016787">
    <property type="term" value="F:hydrolase activity"/>
    <property type="evidence" value="ECO:0007669"/>
    <property type="project" value="UniProtKB-KW"/>
</dbReference>
<dbReference type="SUPFAM" id="SSF56601">
    <property type="entry name" value="beta-lactamase/transpeptidase-like"/>
    <property type="match status" value="1"/>
</dbReference>
<dbReference type="InterPro" id="IPR012338">
    <property type="entry name" value="Beta-lactam/transpept-like"/>
</dbReference>